<evidence type="ECO:0008006" key="6">
    <source>
        <dbReference type="Google" id="ProtNLM"/>
    </source>
</evidence>
<evidence type="ECO:0000256" key="1">
    <source>
        <dbReference type="SAM" id="MobiDB-lite"/>
    </source>
</evidence>
<gene>
    <name evidence="4" type="ORF">GCM10009819_10250</name>
</gene>
<feature type="compositionally biased region" description="Acidic residues" evidence="1">
    <location>
        <begin position="214"/>
        <end position="228"/>
    </location>
</feature>
<feature type="compositionally biased region" description="Pro residues" evidence="1">
    <location>
        <begin position="180"/>
        <end position="189"/>
    </location>
</feature>
<dbReference type="Pfam" id="PF24063">
    <property type="entry name" value="DUF7363"/>
    <property type="match status" value="1"/>
</dbReference>
<evidence type="ECO:0000259" key="2">
    <source>
        <dbReference type="Pfam" id="PF12770"/>
    </source>
</evidence>
<comment type="caution">
    <text evidence="4">The sequence shown here is derived from an EMBL/GenBank/DDBJ whole genome shotgun (WGS) entry which is preliminary data.</text>
</comment>
<feature type="domain" description="CHAT" evidence="2">
    <location>
        <begin position="576"/>
        <end position="752"/>
    </location>
</feature>
<dbReference type="InterPro" id="IPR024983">
    <property type="entry name" value="CHAT_dom"/>
</dbReference>
<feature type="compositionally biased region" description="Low complexity" evidence="1">
    <location>
        <begin position="229"/>
        <end position="247"/>
    </location>
</feature>
<sequence>MLRNESITQESRREFCVTGEGPDMDVTVIDAEAGLAPRVSADDPDAADASAIEGGELVGCWRLAPTERPLHVLDVRFGATVEIDLDRVGVWFRHPTGPALLPLTVLRQRMTDGRLGRTVRLHVPAEVDLLALLRFATVDELQRAWDRLPGAFGMGGGAETAAPEAPEEEAPEEAAEEEPPPGPSVPAPPVIRGAEPPTPPRPGRRRGPVFGMDEAAEEAAPEAAEEAAPEFSAAAESPAAGRGAEGPVAGGGPPPRTALAHLQGEMPQTVVVDRPFPVRFSLSRRPVAPTPGFGQASTVASVDVSRAVTVTIVPRGFRMAADEPRTIDLELPGSDDDVARHEFTLVAPEPGFGEVALIVRQGADLPLATLRLTAEAVAEEPGESGAATPRTVEAAVTRPDRELLALPSIRVDEELVDGVSTLSIRASVGRDSADGTMRLPDKGGYVSRLYRRIDGIRSRVAGIRDTQRRADAALRELSRLGRAVAADVLPPEVLEFLWTHRDELDGLIVQTTGEVDVPWEIVHLVPPPTEPSSGEDGRFLSRYGLTRWVYGTAHPVDLHVATDRAHVICPTYKLRRFQLQATAEERDLLEDRLKATLIDPDDVDAVRTVVTEGYDLLHFAGHGHWATTAPPIQELLLSEFDDEAPGRDWRYSDEDLRADLPDLGTIAEDAEGPLVFLNACDLGRLPSGDRSLGGFPEAFLRRGAGAFVGCSWSVGDDAAGSFVRAFYAALVTGETLAEATRDARTAAARDADLSDLAFAVYAHPRARLHLT</sequence>
<feature type="compositionally biased region" description="Acidic residues" evidence="1">
    <location>
        <begin position="165"/>
        <end position="179"/>
    </location>
</feature>
<evidence type="ECO:0000313" key="4">
    <source>
        <dbReference type="EMBL" id="GAA2028535.1"/>
    </source>
</evidence>
<dbReference type="Pfam" id="PF12770">
    <property type="entry name" value="CHAT"/>
    <property type="match status" value="1"/>
</dbReference>
<evidence type="ECO:0000313" key="5">
    <source>
        <dbReference type="Proteomes" id="UP001501196"/>
    </source>
</evidence>
<evidence type="ECO:0000259" key="3">
    <source>
        <dbReference type="Pfam" id="PF24063"/>
    </source>
</evidence>
<dbReference type="InterPro" id="IPR055787">
    <property type="entry name" value="DUF7363"/>
</dbReference>
<name>A0ABN2U480_9MICO</name>
<protein>
    <recommendedName>
        <fullName evidence="6">CHAT domain-containing protein</fullName>
    </recommendedName>
</protein>
<proteinExistence type="predicted"/>
<feature type="domain" description="DUF7363" evidence="3">
    <location>
        <begin position="265"/>
        <end position="372"/>
    </location>
</feature>
<keyword evidence="5" id="KW-1185">Reference proteome</keyword>
<dbReference type="Proteomes" id="UP001501196">
    <property type="component" value="Unassembled WGS sequence"/>
</dbReference>
<dbReference type="EMBL" id="BAAAPW010000001">
    <property type="protein sequence ID" value="GAA2028535.1"/>
    <property type="molecule type" value="Genomic_DNA"/>
</dbReference>
<dbReference type="Gene3D" id="3.40.50.1460">
    <property type="match status" value="1"/>
</dbReference>
<organism evidence="4 5">
    <name type="scientific">Agromyces tropicus</name>
    <dbReference type="NCBI Taxonomy" id="555371"/>
    <lineage>
        <taxon>Bacteria</taxon>
        <taxon>Bacillati</taxon>
        <taxon>Actinomycetota</taxon>
        <taxon>Actinomycetes</taxon>
        <taxon>Micrococcales</taxon>
        <taxon>Microbacteriaceae</taxon>
        <taxon>Agromyces</taxon>
    </lineage>
</organism>
<feature type="region of interest" description="Disordered" evidence="1">
    <location>
        <begin position="152"/>
        <end position="258"/>
    </location>
</feature>
<reference evidence="4 5" key="1">
    <citation type="journal article" date="2019" name="Int. J. Syst. Evol. Microbiol.">
        <title>The Global Catalogue of Microorganisms (GCM) 10K type strain sequencing project: providing services to taxonomists for standard genome sequencing and annotation.</title>
        <authorList>
            <consortium name="The Broad Institute Genomics Platform"/>
            <consortium name="The Broad Institute Genome Sequencing Center for Infectious Disease"/>
            <person name="Wu L."/>
            <person name="Ma J."/>
        </authorList>
    </citation>
    <scope>NUCLEOTIDE SEQUENCE [LARGE SCALE GENOMIC DNA]</scope>
    <source>
        <strain evidence="4 5">JCM 15672</strain>
    </source>
</reference>
<accession>A0ABN2U480</accession>